<accession>A0ACC2PEX3</accession>
<keyword evidence="2" id="KW-1185">Reference proteome</keyword>
<dbReference type="EMBL" id="CM056742">
    <property type="protein sequence ID" value="KAJ8681124.1"/>
    <property type="molecule type" value="Genomic_DNA"/>
</dbReference>
<proteinExistence type="predicted"/>
<organism evidence="1 2">
    <name type="scientific">Eretmocerus hayati</name>
    <dbReference type="NCBI Taxonomy" id="131215"/>
    <lineage>
        <taxon>Eukaryota</taxon>
        <taxon>Metazoa</taxon>
        <taxon>Ecdysozoa</taxon>
        <taxon>Arthropoda</taxon>
        <taxon>Hexapoda</taxon>
        <taxon>Insecta</taxon>
        <taxon>Pterygota</taxon>
        <taxon>Neoptera</taxon>
        <taxon>Endopterygota</taxon>
        <taxon>Hymenoptera</taxon>
        <taxon>Apocrita</taxon>
        <taxon>Proctotrupomorpha</taxon>
        <taxon>Chalcidoidea</taxon>
        <taxon>Aphelinidae</taxon>
        <taxon>Aphelininae</taxon>
        <taxon>Eretmocerus</taxon>
    </lineage>
</organism>
<comment type="caution">
    <text evidence="1">The sequence shown here is derived from an EMBL/GenBank/DDBJ whole genome shotgun (WGS) entry which is preliminary data.</text>
</comment>
<sequence>MEVILRTGFEKITHSISFQPESMPKGRKLVESGHVIRVEEFVKDGLILMIKSKVIRQTSVTKPPYSTSLKLDANRKVTGTSCDCVYKESGRCKHVAALIYYINNEESLSKTSYEQAWGIPSISQLVSEKYSKGAWLSQMFGYAAEPPQSTQRGTSLNIDSLLNEVDSSSLFQILSMMNRCQSRSTVEPPPEVNAVIPIYTDNVSCTPIDNECGVCFDNFMHFCSEYPVYQKKYCLKDPLQEFYDSYVALSLYEMREIFCNTVKQSECDEWHDVRVKRLSASSKVHRIKVRTKKITEESLVLKLLWSKKVDNAATRYGLMNESVAIRLYEELYNCEVKRVGVLCSVVQPWICASIDGVVVVDGCIVKTLEVKCPISCENLPIFDTQNMKCNVPFLHICNGELDLRKSSQYYTQCQVQMYLTGMSHCDLFIYSPIESVCIQILRDEDFLSDVILKSEDFYFTYYLPKLYDSRYSVLEKFDEVEVHQGPKRCFLGTDIKNVS</sequence>
<protein>
    <submittedName>
        <fullName evidence="1">Uncharacterized protein</fullName>
    </submittedName>
</protein>
<dbReference type="Proteomes" id="UP001239111">
    <property type="component" value="Chromosome 2"/>
</dbReference>
<evidence type="ECO:0000313" key="1">
    <source>
        <dbReference type="EMBL" id="KAJ8681124.1"/>
    </source>
</evidence>
<reference evidence="1" key="1">
    <citation type="submission" date="2023-04" db="EMBL/GenBank/DDBJ databases">
        <title>A chromosome-level genome assembly of the parasitoid wasp Eretmocerus hayati.</title>
        <authorList>
            <person name="Zhong Y."/>
            <person name="Liu S."/>
            <person name="Liu Y."/>
        </authorList>
    </citation>
    <scope>NUCLEOTIDE SEQUENCE</scope>
    <source>
        <strain evidence="1">ZJU_SS_LIU_2023</strain>
    </source>
</reference>
<gene>
    <name evidence="1" type="ORF">QAD02_016911</name>
</gene>
<name>A0ACC2PEX3_9HYME</name>
<evidence type="ECO:0000313" key="2">
    <source>
        <dbReference type="Proteomes" id="UP001239111"/>
    </source>
</evidence>